<name>Q7VR95_BLOFL</name>
<dbReference type="PIRSF" id="PIRSF000178">
    <property type="entry name" value="SDH_cyt_b560"/>
    <property type="match status" value="1"/>
</dbReference>
<dbReference type="InterPro" id="IPR034804">
    <property type="entry name" value="SQR/QFR_C/D"/>
</dbReference>
<evidence type="ECO:0000256" key="4">
    <source>
        <dbReference type="ARBA" id="ARBA00020076"/>
    </source>
</evidence>
<evidence type="ECO:0000256" key="10">
    <source>
        <dbReference type="ARBA" id="ARBA00023136"/>
    </source>
</evidence>
<evidence type="ECO:0000256" key="12">
    <source>
        <dbReference type="PIRSR" id="PIRSR000178-1"/>
    </source>
</evidence>
<keyword evidence="14" id="KW-0560">Oxidoreductase</keyword>
<sequence length="131" mass="15148">MLKNNLKPIYLNIKAIKFPITAIASILHRISGFILFIMIGPILWILKLSLSSIENFTKINTFLTVDNYCFLFIRWIIIIIFSYHIVFGVRQILMDCGFIKQTLSMGKISARVVFILVICLSVYVGIYIWNP</sequence>
<feature type="transmembrane region" description="Helical" evidence="13">
    <location>
        <begin position="108"/>
        <end position="129"/>
    </location>
</feature>
<evidence type="ECO:0000256" key="8">
    <source>
        <dbReference type="ARBA" id="ARBA00022989"/>
    </source>
</evidence>
<evidence type="ECO:0000313" key="15">
    <source>
        <dbReference type="Proteomes" id="UP000002192"/>
    </source>
</evidence>
<comment type="subcellular location">
    <subcellularLocation>
        <location evidence="2">Membrane</location>
    </subcellularLocation>
</comment>
<keyword evidence="15" id="KW-1185">Reference proteome</keyword>
<dbReference type="InterPro" id="IPR000701">
    <property type="entry name" value="SuccDH_FuR_B_TM-su"/>
</dbReference>
<dbReference type="HOGENOM" id="CLU_094691_2_1_6"/>
<dbReference type="CDD" id="cd03499">
    <property type="entry name" value="SQR_TypeC_SdhC"/>
    <property type="match status" value="1"/>
</dbReference>
<dbReference type="NCBIfam" id="TIGR02970">
    <property type="entry name" value="succ_dehyd_cytB"/>
    <property type="match status" value="1"/>
</dbReference>
<evidence type="ECO:0000313" key="14">
    <source>
        <dbReference type="EMBL" id="CAD83394.1"/>
    </source>
</evidence>
<keyword evidence="9 12" id="KW-0408">Iron</keyword>
<keyword evidence="5 12" id="KW-0349">Heme</keyword>
<feature type="transmembrane region" description="Helical" evidence="13">
    <location>
        <begin position="20"/>
        <end position="45"/>
    </location>
</feature>
<comment type="similarity">
    <text evidence="3">Belongs to the cytochrome b560 family.</text>
</comment>
<dbReference type="STRING" id="203907.Bfl327"/>
<dbReference type="Proteomes" id="UP000002192">
    <property type="component" value="Chromosome"/>
</dbReference>
<dbReference type="GO" id="GO:0016491">
    <property type="term" value="F:oxidoreductase activity"/>
    <property type="evidence" value="ECO:0007669"/>
    <property type="project" value="UniProtKB-KW"/>
</dbReference>
<dbReference type="GO" id="GO:0005886">
    <property type="term" value="C:plasma membrane"/>
    <property type="evidence" value="ECO:0007669"/>
    <property type="project" value="TreeGrafter"/>
</dbReference>
<comment type="subunit">
    <text evidence="11">Part of an enzyme complex containing four subunits: a flavoprotein, an iron-sulfur protein, plus two membrane-anchoring proteins, SdhC and SdhD. The complex can form homotrimers.</text>
</comment>
<organism evidence="14 15">
    <name type="scientific">Blochmanniella floridana</name>
    <dbReference type="NCBI Taxonomy" id="203907"/>
    <lineage>
        <taxon>Bacteria</taxon>
        <taxon>Pseudomonadati</taxon>
        <taxon>Pseudomonadota</taxon>
        <taxon>Gammaproteobacteria</taxon>
        <taxon>Enterobacterales</taxon>
        <taxon>Enterobacteriaceae</taxon>
        <taxon>ant endosymbionts</taxon>
        <taxon>Candidatus Blochmanniella</taxon>
    </lineage>
</organism>
<dbReference type="PANTHER" id="PTHR10978:SF5">
    <property type="entry name" value="SUCCINATE DEHYDROGENASE CYTOCHROME B560 SUBUNIT, MITOCHONDRIAL"/>
    <property type="match status" value="1"/>
</dbReference>
<evidence type="ECO:0000256" key="3">
    <source>
        <dbReference type="ARBA" id="ARBA00007244"/>
    </source>
</evidence>
<dbReference type="KEGG" id="bfl:Bfl327"/>
<keyword evidence="8 13" id="KW-1133">Transmembrane helix</keyword>
<feature type="transmembrane region" description="Helical" evidence="13">
    <location>
        <begin position="65"/>
        <end position="87"/>
    </location>
</feature>
<dbReference type="GO" id="GO:0009055">
    <property type="term" value="F:electron transfer activity"/>
    <property type="evidence" value="ECO:0007669"/>
    <property type="project" value="InterPro"/>
</dbReference>
<dbReference type="Pfam" id="PF01127">
    <property type="entry name" value="Sdh_cyt"/>
    <property type="match status" value="1"/>
</dbReference>
<evidence type="ECO:0000256" key="13">
    <source>
        <dbReference type="SAM" id="Phobius"/>
    </source>
</evidence>
<comment type="function">
    <text evidence="1">Membrane-anchoring subunit of succinate dehydrogenase (SDH).</text>
</comment>
<dbReference type="AlphaFoldDB" id="Q7VR95"/>
<evidence type="ECO:0000256" key="2">
    <source>
        <dbReference type="ARBA" id="ARBA00004370"/>
    </source>
</evidence>
<dbReference type="PANTHER" id="PTHR10978">
    <property type="entry name" value="SUCCINATE DEHYDROGENASE CYTOCHROME B560 SUBUNIT"/>
    <property type="match status" value="1"/>
</dbReference>
<dbReference type="GO" id="GO:0046872">
    <property type="term" value="F:metal ion binding"/>
    <property type="evidence" value="ECO:0007669"/>
    <property type="project" value="UniProtKB-KW"/>
</dbReference>
<dbReference type="SUPFAM" id="SSF81343">
    <property type="entry name" value="Fumarate reductase respiratory complex transmembrane subunits"/>
    <property type="match status" value="1"/>
</dbReference>
<dbReference type="Gene3D" id="1.20.1300.10">
    <property type="entry name" value="Fumarate reductase/succinate dehydrogenase, transmembrane subunit"/>
    <property type="match status" value="1"/>
</dbReference>
<reference evidence="14 15" key="1">
    <citation type="journal article" date="2003" name="Proc. Natl. Acad. Sci. U.S.A.">
        <title>The genome sequence of Blochmannia floridanus: comparative analysis of reduced genomes.</title>
        <authorList>
            <person name="Gil R."/>
            <person name="Silva F.J."/>
            <person name="Zientz E."/>
            <person name="Delmotte F."/>
            <person name="Gonzalez-Candelas F."/>
            <person name="Latorre A."/>
            <person name="Rausell C."/>
            <person name="Kramerbeek J."/>
            <person name="Gadau J."/>
            <person name="Hoelldobler B."/>
            <person name="van Ham R.C.H.J."/>
            <person name="Gross R."/>
            <person name="Moya A."/>
        </authorList>
    </citation>
    <scope>NUCLEOTIDE SEQUENCE [LARGE SCALE GENOMIC DNA]</scope>
</reference>
<dbReference type="EMBL" id="BX248583">
    <property type="protein sequence ID" value="CAD83394.1"/>
    <property type="molecule type" value="Genomic_DNA"/>
</dbReference>
<keyword evidence="7 12" id="KW-0479">Metal-binding</keyword>
<feature type="binding site" description="axial binding residue" evidence="12">
    <location>
        <position position="84"/>
    </location>
    <ligand>
        <name>heme</name>
        <dbReference type="ChEBI" id="CHEBI:30413"/>
        <note>ligand shared with second transmembrane subunit</note>
    </ligand>
    <ligandPart>
        <name>Fe</name>
        <dbReference type="ChEBI" id="CHEBI:18248"/>
    </ligandPart>
</feature>
<proteinExistence type="inferred from homology"/>
<comment type="cofactor">
    <cofactor evidence="12">
        <name>heme</name>
        <dbReference type="ChEBI" id="CHEBI:30413"/>
    </cofactor>
    <text evidence="12">The heme is bound between the two transmembrane subunits.</text>
</comment>
<keyword evidence="6 13" id="KW-0812">Transmembrane</keyword>
<evidence type="ECO:0000256" key="11">
    <source>
        <dbReference type="ARBA" id="ARBA00025912"/>
    </source>
</evidence>
<accession>Q7VR95</accession>
<keyword evidence="10 13" id="KW-0472">Membrane</keyword>
<evidence type="ECO:0000256" key="6">
    <source>
        <dbReference type="ARBA" id="ARBA00022692"/>
    </source>
</evidence>
<evidence type="ECO:0000256" key="7">
    <source>
        <dbReference type="ARBA" id="ARBA00022723"/>
    </source>
</evidence>
<dbReference type="InterPro" id="IPR014314">
    <property type="entry name" value="Succ_DH_cytb556"/>
</dbReference>
<evidence type="ECO:0000256" key="9">
    <source>
        <dbReference type="ARBA" id="ARBA00023004"/>
    </source>
</evidence>
<evidence type="ECO:0000256" key="1">
    <source>
        <dbReference type="ARBA" id="ARBA00004050"/>
    </source>
</evidence>
<dbReference type="GO" id="GO:0006099">
    <property type="term" value="P:tricarboxylic acid cycle"/>
    <property type="evidence" value="ECO:0007669"/>
    <property type="project" value="InterPro"/>
</dbReference>
<dbReference type="OrthoDB" id="9799441at2"/>
<dbReference type="eggNOG" id="COG2009">
    <property type="taxonomic scope" value="Bacteria"/>
</dbReference>
<protein>
    <recommendedName>
        <fullName evidence="4">Succinate dehydrogenase cytochrome b556 subunit</fullName>
    </recommendedName>
</protein>
<gene>
    <name evidence="14" type="primary">sdhC</name>
    <name evidence="14" type="ordered locus">Bfl327</name>
</gene>
<evidence type="ECO:0000256" key="5">
    <source>
        <dbReference type="ARBA" id="ARBA00022617"/>
    </source>
</evidence>